<feature type="domain" description="C2H2-type" evidence="1">
    <location>
        <begin position="87"/>
        <end position="108"/>
    </location>
</feature>
<dbReference type="InterPro" id="IPR013087">
    <property type="entry name" value="Znf_C2H2_type"/>
</dbReference>
<keyword evidence="3" id="KW-1185">Reference proteome</keyword>
<name>A0A8R1HGS2_CAEJA</name>
<dbReference type="PANTHER" id="PTHR34850">
    <property type="entry name" value="PROTEIN CBG21297"/>
    <property type="match status" value="1"/>
</dbReference>
<evidence type="ECO:0000313" key="2">
    <source>
        <dbReference type="EnsemblMetazoa" id="CJA01071.1"/>
    </source>
</evidence>
<dbReference type="PROSITE" id="PS00028">
    <property type="entry name" value="ZINC_FINGER_C2H2_1"/>
    <property type="match status" value="1"/>
</dbReference>
<reference evidence="3" key="1">
    <citation type="submission" date="2010-08" db="EMBL/GenBank/DDBJ databases">
        <authorList>
            <consortium name="Caenorhabditis japonica Sequencing Consortium"/>
            <person name="Wilson R.K."/>
        </authorList>
    </citation>
    <scope>NUCLEOTIDE SEQUENCE [LARGE SCALE GENOMIC DNA]</scope>
    <source>
        <strain evidence="3">DF5081</strain>
    </source>
</reference>
<evidence type="ECO:0000313" key="3">
    <source>
        <dbReference type="Proteomes" id="UP000005237"/>
    </source>
</evidence>
<dbReference type="EnsemblMetazoa" id="CJA01071.1">
    <property type="protein sequence ID" value="CJA01071.1"/>
    <property type="gene ID" value="WBGene00120275"/>
</dbReference>
<dbReference type="Proteomes" id="UP000005237">
    <property type="component" value="Unassembled WGS sequence"/>
</dbReference>
<dbReference type="AlphaFoldDB" id="A0A8R1HGS2"/>
<evidence type="ECO:0000259" key="1">
    <source>
        <dbReference type="PROSITE" id="PS00028"/>
    </source>
</evidence>
<sequence>MKKGMDIGTKTTGTNRQFGYSSRIRRHNAQMAEHDTYSRNEFLRVLADCHQNLGIEGRAESPRKDLNENGEEVKEKKAKVDWESLSCPKCDFQVKNTRKLLEHLVESHGKPQDKIWFKDFNVTGKEIKKMLDEAIEAQSSCSYIKKKFENSNDFLICPTDSSLSPFLLMRHLQVFLKEIPPNISEGIAVKLQIQGADMTYTIIFALQKVERRRRRVKNALITKRRNKRLKELELRCDRAWVTQNDVVFKKNRTAEEHRALALSFNLPITCTHDEIVKKVNEMKRKYDEIKSCFSNVYAVTIKSNGQIMSAEERKLISSLTSTFMVPVSGKRKTTFKNPSELLMKKKKE</sequence>
<proteinExistence type="predicted"/>
<reference evidence="2" key="2">
    <citation type="submission" date="2022-06" db="UniProtKB">
        <authorList>
            <consortium name="EnsemblMetazoa"/>
        </authorList>
    </citation>
    <scope>IDENTIFICATION</scope>
    <source>
        <strain evidence="2">DF5081</strain>
    </source>
</reference>
<protein>
    <submittedName>
        <fullName evidence="2">C2H2-type domain-containing protein</fullName>
    </submittedName>
</protein>
<accession>A0A8R1HGS2</accession>
<dbReference type="PANTHER" id="PTHR34850:SF2">
    <property type="entry name" value="C2H2-TYPE DOMAIN-CONTAINING PROTEIN"/>
    <property type="match status" value="1"/>
</dbReference>
<organism evidence="2 3">
    <name type="scientific">Caenorhabditis japonica</name>
    <dbReference type="NCBI Taxonomy" id="281687"/>
    <lineage>
        <taxon>Eukaryota</taxon>
        <taxon>Metazoa</taxon>
        <taxon>Ecdysozoa</taxon>
        <taxon>Nematoda</taxon>
        <taxon>Chromadorea</taxon>
        <taxon>Rhabditida</taxon>
        <taxon>Rhabditina</taxon>
        <taxon>Rhabditomorpha</taxon>
        <taxon>Rhabditoidea</taxon>
        <taxon>Rhabditidae</taxon>
        <taxon>Peloderinae</taxon>
        <taxon>Caenorhabditis</taxon>
    </lineage>
</organism>